<dbReference type="SMART" id="SM00382">
    <property type="entry name" value="AAA"/>
    <property type="match status" value="1"/>
</dbReference>
<dbReference type="PANTHER" id="PTHR46743">
    <property type="entry name" value="TEICHOIC ACIDS EXPORT ATP-BINDING PROTEIN TAGH"/>
    <property type="match status" value="1"/>
</dbReference>
<dbReference type="GO" id="GO:0016020">
    <property type="term" value="C:membrane"/>
    <property type="evidence" value="ECO:0007669"/>
    <property type="project" value="InterPro"/>
</dbReference>
<dbReference type="EMBL" id="QQAW01000002">
    <property type="protein sequence ID" value="RDI39592.1"/>
    <property type="molecule type" value="Genomic_DNA"/>
</dbReference>
<feature type="domain" description="ABC transporter" evidence="5">
    <location>
        <begin position="51"/>
        <end position="270"/>
    </location>
</feature>
<dbReference type="InterPro" id="IPR015860">
    <property type="entry name" value="ABC_transpr_TagH-like"/>
</dbReference>
<dbReference type="Proteomes" id="UP000254958">
    <property type="component" value="Unassembled WGS sequence"/>
</dbReference>
<gene>
    <name evidence="6" type="ORF">C7453_102386</name>
</gene>
<evidence type="ECO:0000256" key="3">
    <source>
        <dbReference type="ARBA" id="ARBA00022741"/>
    </source>
</evidence>
<organism evidence="6 7">
    <name type="scientific">Gluconacetobacter liquefaciens</name>
    <name type="common">Acetobacter liquefaciens</name>
    <dbReference type="NCBI Taxonomy" id="89584"/>
    <lineage>
        <taxon>Bacteria</taxon>
        <taxon>Pseudomonadati</taxon>
        <taxon>Pseudomonadota</taxon>
        <taxon>Alphaproteobacteria</taxon>
        <taxon>Acetobacterales</taxon>
        <taxon>Acetobacteraceae</taxon>
        <taxon>Gluconacetobacter</taxon>
    </lineage>
</organism>
<evidence type="ECO:0000256" key="2">
    <source>
        <dbReference type="ARBA" id="ARBA00022448"/>
    </source>
</evidence>
<keyword evidence="3" id="KW-0547">Nucleotide-binding</keyword>
<dbReference type="PANTHER" id="PTHR46743:SF2">
    <property type="entry name" value="TEICHOIC ACIDS EXPORT ATP-BINDING PROTEIN TAGH"/>
    <property type="match status" value="1"/>
</dbReference>
<dbReference type="SUPFAM" id="SSF52540">
    <property type="entry name" value="P-loop containing nucleoside triphosphate hydrolases"/>
    <property type="match status" value="1"/>
</dbReference>
<evidence type="ECO:0000256" key="4">
    <source>
        <dbReference type="ARBA" id="ARBA00022840"/>
    </source>
</evidence>
<dbReference type="InterPro" id="IPR050683">
    <property type="entry name" value="Bact_Polysacc_Export_ATP-bd"/>
</dbReference>
<sequence>MGRFYANARPDCILGLNTMANLTASNITIDFPLYHSDSRSLKKTILGQASARFGRDTNNRPVVQALRNISFSLNSGDRLGLIGSNGSGKTTLLRVLSGIYQPTGGVLSADGRLTALLDPGQGMNPQLTGRENIRLRGLYLGLSPSKTMDLVKDVEDFSELGNFLDLPVRNYSSGMTIRLAFAMATAFPPEILLMDEWILAGDAVFMEKARKRVEDMVRHADILVLASHSPSILVEWCNRLLWVENGQIKSDGSPLTVLEQYLPPHAFKELAKIDTNS</sequence>
<dbReference type="InterPro" id="IPR027417">
    <property type="entry name" value="P-loop_NTPase"/>
</dbReference>
<dbReference type="CDD" id="cd03220">
    <property type="entry name" value="ABC_KpsT_Wzt"/>
    <property type="match status" value="1"/>
</dbReference>
<keyword evidence="4 6" id="KW-0067">ATP-binding</keyword>
<reference evidence="6 7" key="1">
    <citation type="submission" date="2018-07" db="EMBL/GenBank/DDBJ databases">
        <title>Genomic Encyclopedia of Type Strains, Phase IV (KMG-IV): sequencing the most valuable type-strain genomes for metagenomic binning, comparative biology and taxonomic classification.</title>
        <authorList>
            <person name="Goeker M."/>
        </authorList>
    </citation>
    <scope>NUCLEOTIDE SEQUENCE [LARGE SCALE GENOMIC DNA]</scope>
    <source>
        <strain evidence="6 7">DSM 5603</strain>
    </source>
</reference>
<proteinExistence type="inferred from homology"/>
<dbReference type="Pfam" id="PF00005">
    <property type="entry name" value="ABC_tran"/>
    <property type="match status" value="1"/>
</dbReference>
<keyword evidence="2" id="KW-0813">Transport</keyword>
<dbReference type="Gene3D" id="3.40.50.300">
    <property type="entry name" value="P-loop containing nucleotide triphosphate hydrolases"/>
    <property type="match status" value="1"/>
</dbReference>
<name>A0A370G6Z7_GLULI</name>
<dbReference type="AlphaFoldDB" id="A0A370G6Z7"/>
<dbReference type="PROSITE" id="PS50893">
    <property type="entry name" value="ABC_TRANSPORTER_2"/>
    <property type="match status" value="1"/>
</dbReference>
<dbReference type="GO" id="GO:0140359">
    <property type="term" value="F:ABC-type transporter activity"/>
    <property type="evidence" value="ECO:0007669"/>
    <property type="project" value="InterPro"/>
</dbReference>
<dbReference type="GO" id="GO:0005524">
    <property type="term" value="F:ATP binding"/>
    <property type="evidence" value="ECO:0007669"/>
    <property type="project" value="UniProtKB-KW"/>
</dbReference>
<evidence type="ECO:0000259" key="5">
    <source>
        <dbReference type="PROSITE" id="PS50893"/>
    </source>
</evidence>
<evidence type="ECO:0000256" key="1">
    <source>
        <dbReference type="ARBA" id="ARBA00005417"/>
    </source>
</evidence>
<dbReference type="InterPro" id="IPR003593">
    <property type="entry name" value="AAA+_ATPase"/>
</dbReference>
<dbReference type="InterPro" id="IPR003439">
    <property type="entry name" value="ABC_transporter-like_ATP-bd"/>
</dbReference>
<protein>
    <submittedName>
        <fullName evidence="6">Lipopolysaccharide transport system ATP-binding protein</fullName>
    </submittedName>
</protein>
<keyword evidence="7" id="KW-1185">Reference proteome</keyword>
<evidence type="ECO:0000313" key="7">
    <source>
        <dbReference type="Proteomes" id="UP000254958"/>
    </source>
</evidence>
<comment type="caution">
    <text evidence="6">The sequence shown here is derived from an EMBL/GenBank/DDBJ whole genome shotgun (WGS) entry which is preliminary data.</text>
</comment>
<dbReference type="GO" id="GO:0016887">
    <property type="term" value="F:ATP hydrolysis activity"/>
    <property type="evidence" value="ECO:0007669"/>
    <property type="project" value="InterPro"/>
</dbReference>
<accession>A0A370G6Z7</accession>
<comment type="similarity">
    <text evidence="1">Belongs to the ABC transporter superfamily.</text>
</comment>
<evidence type="ECO:0000313" key="6">
    <source>
        <dbReference type="EMBL" id="RDI39592.1"/>
    </source>
</evidence>